<evidence type="ECO:0000256" key="9">
    <source>
        <dbReference type="SAM" id="Coils"/>
    </source>
</evidence>
<keyword evidence="5 9" id="KW-0175">Coiled coil</keyword>
<dbReference type="GO" id="GO:0008017">
    <property type="term" value="F:microtubule binding"/>
    <property type="evidence" value="ECO:0007669"/>
    <property type="project" value="TreeGrafter"/>
</dbReference>
<comment type="subcellular location">
    <subcellularLocation>
        <location evidence="1">Cytoplasm</location>
        <location evidence="1">Cytoskeleton</location>
        <location evidence="1">Spindle</location>
    </subcellularLocation>
    <subcellularLocation>
        <location evidence="2">Midbody</location>
    </subcellularLocation>
</comment>
<comment type="caution">
    <text evidence="10">The sequence shown here is derived from an EMBL/GenBank/DDBJ whole genome shotgun (WGS) entry which is preliminary data.</text>
</comment>
<dbReference type="AlphaFoldDB" id="A0A7J7RWH5"/>
<accession>A0A7J7RWH5</accession>
<evidence type="ECO:0000256" key="4">
    <source>
        <dbReference type="ARBA" id="ARBA00022707"/>
    </source>
</evidence>
<evidence type="ECO:0000256" key="7">
    <source>
        <dbReference type="ARBA" id="ARBA00023288"/>
    </source>
</evidence>
<evidence type="ECO:0000256" key="3">
    <source>
        <dbReference type="ARBA" id="ARBA00022490"/>
    </source>
</evidence>
<dbReference type="GO" id="GO:0030496">
    <property type="term" value="C:midbody"/>
    <property type="evidence" value="ECO:0007669"/>
    <property type="project" value="UniProtKB-SubCell"/>
</dbReference>
<organism evidence="10 11">
    <name type="scientific">Rhinolophus ferrumequinum</name>
    <name type="common">Greater horseshoe bat</name>
    <dbReference type="NCBI Taxonomy" id="59479"/>
    <lineage>
        <taxon>Eukaryota</taxon>
        <taxon>Metazoa</taxon>
        <taxon>Chordata</taxon>
        <taxon>Craniata</taxon>
        <taxon>Vertebrata</taxon>
        <taxon>Euteleostomi</taxon>
        <taxon>Mammalia</taxon>
        <taxon>Eutheria</taxon>
        <taxon>Laurasiatheria</taxon>
        <taxon>Chiroptera</taxon>
        <taxon>Yinpterochiroptera</taxon>
        <taxon>Rhinolophoidea</taxon>
        <taxon>Rhinolophidae</taxon>
        <taxon>Rhinolophinae</taxon>
        <taxon>Rhinolophus</taxon>
    </lineage>
</organism>
<evidence type="ECO:0000256" key="2">
    <source>
        <dbReference type="ARBA" id="ARBA00004214"/>
    </source>
</evidence>
<evidence type="ECO:0000256" key="5">
    <source>
        <dbReference type="ARBA" id="ARBA00023054"/>
    </source>
</evidence>
<dbReference type="PANTHER" id="PTHR24200">
    <property type="entry name" value="TOUCAN, ISOFORM A"/>
    <property type="match status" value="1"/>
</dbReference>
<gene>
    <name evidence="10" type="ORF">mRhiFer1_002300</name>
</gene>
<name>A0A7J7RWH5_RHIFE</name>
<evidence type="ECO:0000256" key="8">
    <source>
        <dbReference type="ARBA" id="ARBA00038407"/>
    </source>
</evidence>
<dbReference type="PANTHER" id="PTHR24200:SF6">
    <property type="entry name" value="COILED-COIL DOMAIN-CONTAINING PROTEIN 69"/>
    <property type="match status" value="1"/>
</dbReference>
<evidence type="ECO:0000256" key="6">
    <source>
        <dbReference type="ARBA" id="ARBA00023212"/>
    </source>
</evidence>
<comment type="similarity">
    <text evidence="8">Belongs to the CCDC69 family.</text>
</comment>
<keyword evidence="6" id="KW-0206">Cytoskeleton</keyword>
<reference evidence="10 11" key="1">
    <citation type="journal article" date="2020" name="Nature">
        <title>Six reference-quality genomes reveal evolution of bat adaptations.</title>
        <authorList>
            <person name="Jebb D."/>
            <person name="Huang Z."/>
            <person name="Pippel M."/>
            <person name="Hughes G.M."/>
            <person name="Lavrichenko K."/>
            <person name="Devanna P."/>
            <person name="Winkler S."/>
            <person name="Jermiin L.S."/>
            <person name="Skirmuntt E.C."/>
            <person name="Katzourakis A."/>
            <person name="Burkitt-Gray L."/>
            <person name="Ray D.A."/>
            <person name="Sullivan K.A.M."/>
            <person name="Roscito J.G."/>
            <person name="Kirilenko B.M."/>
            <person name="Davalos L.M."/>
            <person name="Corthals A.P."/>
            <person name="Power M.L."/>
            <person name="Jones G."/>
            <person name="Ransome R.D."/>
            <person name="Dechmann D.K.N."/>
            <person name="Locatelli A.G."/>
            <person name="Puechmaille S.J."/>
            <person name="Fedrigo O."/>
            <person name="Jarvis E.D."/>
            <person name="Hiller M."/>
            <person name="Vernes S.C."/>
            <person name="Myers E.W."/>
            <person name="Teeling E.C."/>
        </authorList>
    </citation>
    <scope>NUCLEOTIDE SEQUENCE [LARGE SCALE GENOMIC DNA]</scope>
    <source>
        <strain evidence="10">MRhiFer1</strain>
        <tissue evidence="10">Lung</tissue>
    </source>
</reference>
<feature type="coiled-coil region" evidence="9">
    <location>
        <begin position="19"/>
        <end position="93"/>
    </location>
</feature>
<dbReference type="GO" id="GO:0005634">
    <property type="term" value="C:nucleus"/>
    <property type="evidence" value="ECO:0007669"/>
    <property type="project" value="TreeGrafter"/>
</dbReference>
<keyword evidence="4" id="KW-0519">Myristate</keyword>
<dbReference type="GO" id="GO:0005737">
    <property type="term" value="C:cytoplasm"/>
    <property type="evidence" value="ECO:0007669"/>
    <property type="project" value="TreeGrafter"/>
</dbReference>
<sequence>MGCGHSTLSCCKPPKKVEKERELELREKLDEQRRVLEGEHEAALKDLQASYEQEKEALTRSFQEAKTALQETIDGLTSQLEVFQAKMKRVEESILSRDYKKHIQDYGSPSQFWEQELESLHFVIEMKNERIHELDKRLILMETVKEKNLMLEEKITTLQQENEDLHVRGRKQMVVSR</sequence>
<evidence type="ECO:0000313" key="11">
    <source>
        <dbReference type="Proteomes" id="UP000585614"/>
    </source>
</evidence>
<dbReference type="InterPro" id="IPR051293">
    <property type="entry name" value="MTUS1/CCDC69"/>
</dbReference>
<proteinExistence type="inferred from homology"/>
<keyword evidence="3" id="KW-0963">Cytoplasm</keyword>
<dbReference type="EMBL" id="JACAGC010000024">
    <property type="protein sequence ID" value="KAF6280499.1"/>
    <property type="molecule type" value="Genomic_DNA"/>
</dbReference>
<dbReference type="Proteomes" id="UP000585614">
    <property type="component" value="Unassembled WGS sequence"/>
</dbReference>
<evidence type="ECO:0000313" key="10">
    <source>
        <dbReference type="EMBL" id="KAF6280499.1"/>
    </source>
</evidence>
<evidence type="ECO:0000256" key="1">
    <source>
        <dbReference type="ARBA" id="ARBA00004186"/>
    </source>
</evidence>
<dbReference type="GO" id="GO:0005819">
    <property type="term" value="C:spindle"/>
    <property type="evidence" value="ECO:0007669"/>
    <property type="project" value="UniProtKB-SubCell"/>
</dbReference>
<keyword evidence="7" id="KW-0449">Lipoprotein</keyword>
<protein>
    <submittedName>
        <fullName evidence="10">Coiled-coil domain containing 69</fullName>
    </submittedName>
</protein>
<feature type="coiled-coil region" evidence="9">
    <location>
        <begin position="141"/>
        <end position="168"/>
    </location>
</feature>